<protein>
    <submittedName>
        <fullName evidence="2">Uncharacterized protein</fullName>
    </submittedName>
</protein>
<evidence type="ECO:0000313" key="3">
    <source>
        <dbReference type="Proteomes" id="UP001590951"/>
    </source>
</evidence>
<feature type="region of interest" description="Disordered" evidence="1">
    <location>
        <begin position="277"/>
        <end position="300"/>
    </location>
</feature>
<dbReference type="EMBL" id="JBHFEH010000070">
    <property type="protein sequence ID" value="KAL2049171.1"/>
    <property type="molecule type" value="Genomic_DNA"/>
</dbReference>
<organism evidence="2 3">
    <name type="scientific">Lepraria finkii</name>
    <dbReference type="NCBI Taxonomy" id="1340010"/>
    <lineage>
        <taxon>Eukaryota</taxon>
        <taxon>Fungi</taxon>
        <taxon>Dikarya</taxon>
        <taxon>Ascomycota</taxon>
        <taxon>Pezizomycotina</taxon>
        <taxon>Lecanoromycetes</taxon>
        <taxon>OSLEUM clade</taxon>
        <taxon>Lecanoromycetidae</taxon>
        <taxon>Lecanorales</taxon>
        <taxon>Lecanorineae</taxon>
        <taxon>Stereocaulaceae</taxon>
        <taxon>Lepraria</taxon>
    </lineage>
</organism>
<comment type="caution">
    <text evidence="2">The sequence shown here is derived from an EMBL/GenBank/DDBJ whole genome shotgun (WGS) entry which is preliminary data.</text>
</comment>
<dbReference type="Proteomes" id="UP001590951">
    <property type="component" value="Unassembled WGS sequence"/>
</dbReference>
<accession>A0ABR4AWR8</accession>
<feature type="compositionally biased region" description="Polar residues" evidence="1">
    <location>
        <begin position="277"/>
        <end position="286"/>
    </location>
</feature>
<sequence length="433" mass="45256">MVYTDNGANPRCVIAIDLDGHSKDNVSVEVSWNDIKQMAWTLMAECIPQQLGGVRTYGMANTLQALLEPTAYSDGSPIDLGGVPAAVEQPDGTINSVGIPESLSVSADGGYNVPYYMTITLSGSVALDPEENDFFIIDLLFDFLSHKFISSTPQQQNGVANVLKGLGESHHKASYDVNARWWDFPLQPQTPSPANVKYTCDSTLGAPSGASCEIALYQFINIGNVVVDPAQGPIIKTSGNCAIAVSSSQQQTTTWDMLRGVAEILLATCITSPISGSRGGTATSQPIFGRKKRQTATSQPTLPRSIEIDIYLQDAFRGPANRTCAWGIVSSHQGNVGQCPASNAPAIPARPPDRGLLEGSPVPSGPPEAIIYFNSTSNITVAAPLIASTGSTAVSLAHSIASSPSPTASVPNSAANLPNPTANLGGPGCLIAC</sequence>
<evidence type="ECO:0000256" key="1">
    <source>
        <dbReference type="SAM" id="MobiDB-lite"/>
    </source>
</evidence>
<evidence type="ECO:0000313" key="2">
    <source>
        <dbReference type="EMBL" id="KAL2049171.1"/>
    </source>
</evidence>
<name>A0ABR4AWR8_9LECA</name>
<reference evidence="2 3" key="1">
    <citation type="submission" date="2024-09" db="EMBL/GenBank/DDBJ databases">
        <title>Rethinking Asexuality: The Enigmatic Case of Functional Sexual Genes in Lepraria (Stereocaulaceae).</title>
        <authorList>
            <person name="Doellman M."/>
            <person name="Sun Y."/>
            <person name="Barcenas-Pena A."/>
            <person name="Lumbsch H.T."/>
            <person name="Grewe F."/>
        </authorList>
    </citation>
    <scope>NUCLEOTIDE SEQUENCE [LARGE SCALE GENOMIC DNA]</scope>
    <source>
        <strain evidence="2 3">Grewe 0041</strain>
    </source>
</reference>
<keyword evidence="3" id="KW-1185">Reference proteome</keyword>
<proteinExistence type="predicted"/>
<gene>
    <name evidence="2" type="ORF">ABVK25_010601</name>
</gene>